<dbReference type="GO" id="GO:0005634">
    <property type="term" value="C:nucleus"/>
    <property type="evidence" value="ECO:0007669"/>
    <property type="project" value="TreeGrafter"/>
</dbReference>
<dbReference type="SUPFAM" id="SSF52833">
    <property type="entry name" value="Thioredoxin-like"/>
    <property type="match status" value="1"/>
</dbReference>
<name>A0A5J5AQ92_9ASTE</name>
<gene>
    <name evidence="4" type="ORF">F0562_032377</name>
</gene>
<dbReference type="EMBL" id="CM018042">
    <property type="protein sequence ID" value="KAA8532368.1"/>
    <property type="molecule type" value="Genomic_DNA"/>
</dbReference>
<feature type="domain" description="UBX" evidence="3">
    <location>
        <begin position="270"/>
        <end position="350"/>
    </location>
</feature>
<dbReference type="InterPro" id="IPR001012">
    <property type="entry name" value="UBX_dom"/>
</dbReference>
<proteinExistence type="predicted"/>
<accession>A0A5J5AQ92</accession>
<evidence type="ECO:0000313" key="4">
    <source>
        <dbReference type="EMBL" id="KAA8532368.1"/>
    </source>
</evidence>
<dbReference type="CDD" id="cd01767">
    <property type="entry name" value="UBX"/>
    <property type="match status" value="1"/>
</dbReference>
<dbReference type="PROSITE" id="PS50033">
    <property type="entry name" value="UBX"/>
    <property type="match status" value="1"/>
</dbReference>
<dbReference type="SMART" id="SM00594">
    <property type="entry name" value="UAS"/>
    <property type="match status" value="1"/>
</dbReference>
<evidence type="ECO:0000256" key="2">
    <source>
        <dbReference type="SAM" id="MobiDB-lite"/>
    </source>
</evidence>
<dbReference type="Gene3D" id="3.40.30.10">
    <property type="entry name" value="Glutaredoxin"/>
    <property type="match status" value="1"/>
</dbReference>
<dbReference type="InterPro" id="IPR006577">
    <property type="entry name" value="UAS"/>
</dbReference>
<reference evidence="4 5" key="1">
    <citation type="submission" date="2019-09" db="EMBL/GenBank/DDBJ databases">
        <title>A chromosome-level genome assembly of the Chinese tupelo Nyssa sinensis.</title>
        <authorList>
            <person name="Yang X."/>
            <person name="Kang M."/>
            <person name="Yang Y."/>
            <person name="Xiong H."/>
            <person name="Wang M."/>
            <person name="Zhang Z."/>
            <person name="Wang Z."/>
            <person name="Wu H."/>
            <person name="Ma T."/>
            <person name="Liu J."/>
            <person name="Xi Z."/>
        </authorList>
    </citation>
    <scope>NUCLEOTIDE SEQUENCE [LARGE SCALE GENOMIC DNA]</scope>
    <source>
        <strain evidence="4">J267</strain>
        <tissue evidence="4">Leaf</tissue>
    </source>
</reference>
<dbReference type="OrthoDB" id="270602at2759"/>
<protein>
    <recommendedName>
        <fullName evidence="3">UBX domain-containing protein</fullName>
    </recommendedName>
</protein>
<organism evidence="4 5">
    <name type="scientific">Nyssa sinensis</name>
    <dbReference type="NCBI Taxonomy" id="561372"/>
    <lineage>
        <taxon>Eukaryota</taxon>
        <taxon>Viridiplantae</taxon>
        <taxon>Streptophyta</taxon>
        <taxon>Embryophyta</taxon>
        <taxon>Tracheophyta</taxon>
        <taxon>Spermatophyta</taxon>
        <taxon>Magnoliopsida</taxon>
        <taxon>eudicotyledons</taxon>
        <taxon>Gunneridae</taxon>
        <taxon>Pentapetalae</taxon>
        <taxon>asterids</taxon>
        <taxon>Cornales</taxon>
        <taxon>Nyssaceae</taxon>
        <taxon>Nyssa</taxon>
    </lineage>
</organism>
<evidence type="ECO:0000256" key="1">
    <source>
        <dbReference type="ARBA" id="ARBA00022786"/>
    </source>
</evidence>
<dbReference type="Proteomes" id="UP000325577">
    <property type="component" value="Linkage Group LG19"/>
</dbReference>
<dbReference type="PANTHER" id="PTHR23322">
    <property type="entry name" value="FAS-ASSOCIATED PROTEIN"/>
    <property type="match status" value="1"/>
</dbReference>
<dbReference type="SUPFAM" id="SSF54236">
    <property type="entry name" value="Ubiquitin-like"/>
    <property type="match status" value="1"/>
</dbReference>
<keyword evidence="5" id="KW-1185">Reference proteome</keyword>
<sequence>MADDLLECSDDNSISEDEDALNLHTLNLNLVESFYMDAHVLVAQPASMEKVQILLGKYERPVSVIAFFDTGAAASIMNLSILPSSHWNPAIVPLELQMEKSFVITLLSKPLLIRLFPGHALKHQVYDETEEGRKVCTYYKLDSFPVILVIDPVTGQKMRLWRGMIQPESLLEDLLPFMDGSPNDHHFSLSHKRPRESSQTTPHKIQVAVDETNEDDEEMLLALAASMESMKDTSGVILKDKDVSNTDKEEETCSTKKPTYPPLPGEPKGDKNLLCRVGVRLPDGRRLQRNFFRTDPIQLLWSFCYSQLEEAKTRPFRLTQAIPQASQFLDYDSKLTFEESGLANSMISVTWQ</sequence>
<dbReference type="GO" id="GO:0043161">
    <property type="term" value="P:proteasome-mediated ubiquitin-dependent protein catabolic process"/>
    <property type="evidence" value="ECO:0007669"/>
    <property type="project" value="TreeGrafter"/>
</dbReference>
<dbReference type="AlphaFoldDB" id="A0A5J5AQ92"/>
<dbReference type="PANTHER" id="PTHR23322:SF6">
    <property type="entry name" value="UBX DOMAIN-CONTAINING PROTEIN 7"/>
    <property type="match status" value="1"/>
</dbReference>
<evidence type="ECO:0000259" key="3">
    <source>
        <dbReference type="PROSITE" id="PS50033"/>
    </source>
</evidence>
<dbReference type="Pfam" id="PF00789">
    <property type="entry name" value="UBX"/>
    <property type="match status" value="1"/>
</dbReference>
<feature type="region of interest" description="Disordered" evidence="2">
    <location>
        <begin position="244"/>
        <end position="271"/>
    </location>
</feature>
<evidence type="ECO:0000313" key="5">
    <source>
        <dbReference type="Proteomes" id="UP000325577"/>
    </source>
</evidence>
<dbReference type="GO" id="GO:0043130">
    <property type="term" value="F:ubiquitin binding"/>
    <property type="evidence" value="ECO:0007669"/>
    <property type="project" value="TreeGrafter"/>
</dbReference>
<keyword evidence="1" id="KW-0833">Ubl conjugation pathway</keyword>
<dbReference type="InterPro" id="IPR050730">
    <property type="entry name" value="UBX_domain-protein"/>
</dbReference>
<dbReference type="Gene3D" id="3.10.20.90">
    <property type="entry name" value="Phosphatidylinositol 3-kinase Catalytic Subunit, Chain A, domain 1"/>
    <property type="match status" value="1"/>
</dbReference>
<dbReference type="InterPro" id="IPR029071">
    <property type="entry name" value="Ubiquitin-like_domsf"/>
</dbReference>
<feature type="compositionally biased region" description="Basic and acidic residues" evidence="2">
    <location>
        <begin position="244"/>
        <end position="254"/>
    </location>
</feature>
<dbReference type="InterPro" id="IPR036249">
    <property type="entry name" value="Thioredoxin-like_sf"/>
</dbReference>